<dbReference type="Gene3D" id="3.20.20.80">
    <property type="entry name" value="Glycosidases"/>
    <property type="match status" value="1"/>
</dbReference>
<dbReference type="Pfam" id="PF02798">
    <property type="entry name" value="GST_N"/>
    <property type="match status" value="1"/>
</dbReference>
<dbReference type="PANTHER" id="PTHR44750:SF3">
    <property type="entry name" value="GLUTATHIONE S-TRANSFERASE, AMINO-TERMINAL DOMAIN PROTEIN"/>
    <property type="match status" value="1"/>
</dbReference>
<dbReference type="InterPro" id="IPR001223">
    <property type="entry name" value="Glyco_hydro18_cat"/>
</dbReference>
<organism evidence="3 4">
    <name type="scientific">Stylosanthes scabra</name>
    <dbReference type="NCBI Taxonomy" id="79078"/>
    <lineage>
        <taxon>Eukaryota</taxon>
        <taxon>Viridiplantae</taxon>
        <taxon>Streptophyta</taxon>
        <taxon>Embryophyta</taxon>
        <taxon>Tracheophyta</taxon>
        <taxon>Spermatophyta</taxon>
        <taxon>Magnoliopsida</taxon>
        <taxon>eudicotyledons</taxon>
        <taxon>Gunneridae</taxon>
        <taxon>Pentapetalae</taxon>
        <taxon>rosids</taxon>
        <taxon>fabids</taxon>
        <taxon>Fabales</taxon>
        <taxon>Fabaceae</taxon>
        <taxon>Papilionoideae</taxon>
        <taxon>50 kb inversion clade</taxon>
        <taxon>dalbergioids sensu lato</taxon>
        <taxon>Dalbergieae</taxon>
        <taxon>Pterocarpus clade</taxon>
        <taxon>Stylosanthes</taxon>
    </lineage>
</organism>
<dbReference type="SUPFAM" id="SSF52833">
    <property type="entry name" value="Thioredoxin-like"/>
    <property type="match status" value="1"/>
</dbReference>
<evidence type="ECO:0000259" key="1">
    <source>
        <dbReference type="PROSITE" id="PS50404"/>
    </source>
</evidence>
<sequence length="347" mass="39026">MLTFEGETNKDNAIRVPLERSRQAPARVTILGLYLTCILDAVMYFHAPEVERHIKHDLKKTWKQFKTSKAEKIRTQNSKGKEDGKLNMQNVPDFSAVLIFCRISGIDFEEIKKRDYENTSCDLVAIVGAIRSATYMQLFDVFIEVNPLQKVPAIVHGSLKLSESHAILVYLASAFTGIADHWYPTELFRRAKINSVMDWHTLIYEMEQRIFGSMEMEAFCVMVSNHPWQISAWFVNLCNLSSDFFSLTAEAAVVKGGYWYYDSGLDASAIDSSYFTHLFCAFADLASNTNKITLPSSTFSTFTQTVQKKNPSVKTLLSIGGGGGPTLASKFSTMARQDSSCKTFIDN</sequence>
<dbReference type="PANTHER" id="PTHR44750">
    <property type="entry name" value="GLUTATHIONE S-TRANSFERASE T1-RELATED"/>
    <property type="match status" value="1"/>
</dbReference>
<dbReference type="Gene3D" id="1.20.1050.10">
    <property type="match status" value="1"/>
</dbReference>
<keyword evidence="4" id="KW-1185">Reference proteome</keyword>
<dbReference type="PROSITE" id="PS50404">
    <property type="entry name" value="GST_NTER"/>
    <property type="match status" value="1"/>
</dbReference>
<dbReference type="InterPro" id="IPR004045">
    <property type="entry name" value="Glutathione_S-Trfase_N"/>
</dbReference>
<dbReference type="SUPFAM" id="SSF51445">
    <property type="entry name" value="(Trans)glycosidases"/>
    <property type="match status" value="1"/>
</dbReference>
<evidence type="ECO:0000313" key="4">
    <source>
        <dbReference type="Proteomes" id="UP001341840"/>
    </source>
</evidence>
<proteinExistence type="predicted"/>
<evidence type="ECO:0000313" key="3">
    <source>
        <dbReference type="EMBL" id="MED6223515.1"/>
    </source>
</evidence>
<comment type="caution">
    <text evidence="3">The sequence shown here is derived from an EMBL/GenBank/DDBJ whole genome shotgun (WGS) entry which is preliminary data.</text>
</comment>
<accession>A0ABU6ZNG9</accession>
<dbReference type="InterPro" id="IPR036249">
    <property type="entry name" value="Thioredoxin-like_sf"/>
</dbReference>
<dbReference type="Proteomes" id="UP001341840">
    <property type="component" value="Unassembled WGS sequence"/>
</dbReference>
<gene>
    <name evidence="3" type="ORF">PIB30_074647</name>
</gene>
<dbReference type="EMBL" id="JASCZI010272793">
    <property type="protein sequence ID" value="MED6223515.1"/>
    <property type="molecule type" value="Genomic_DNA"/>
</dbReference>
<protein>
    <submittedName>
        <fullName evidence="3">Uncharacterized protein</fullName>
    </submittedName>
</protein>
<dbReference type="InterPro" id="IPR017853">
    <property type="entry name" value="GH"/>
</dbReference>
<dbReference type="Gene3D" id="3.40.30.10">
    <property type="entry name" value="Glutaredoxin"/>
    <property type="match status" value="1"/>
</dbReference>
<reference evidence="3 4" key="1">
    <citation type="journal article" date="2023" name="Plants (Basel)">
        <title>Bridging the Gap: Combining Genomics and Transcriptomics Approaches to Understand Stylosanthes scabra, an Orphan Legume from the Brazilian Caatinga.</title>
        <authorList>
            <person name="Ferreira-Neto J.R.C."/>
            <person name="da Silva M.D."/>
            <person name="Binneck E."/>
            <person name="de Melo N.F."/>
            <person name="da Silva R.H."/>
            <person name="de Melo A.L.T.M."/>
            <person name="Pandolfi V."/>
            <person name="Bustamante F.O."/>
            <person name="Brasileiro-Vidal A.C."/>
            <person name="Benko-Iseppon A.M."/>
        </authorList>
    </citation>
    <scope>NUCLEOTIDE SEQUENCE [LARGE SCALE GENOMIC DNA]</scope>
    <source>
        <tissue evidence="3">Leaves</tissue>
    </source>
</reference>
<evidence type="ECO:0000259" key="2">
    <source>
        <dbReference type="PROSITE" id="PS51910"/>
    </source>
</evidence>
<feature type="domain" description="GST N-terminal" evidence="1">
    <location>
        <begin position="81"/>
        <end position="179"/>
    </location>
</feature>
<feature type="domain" description="GH18" evidence="2">
    <location>
        <begin position="253"/>
        <end position="347"/>
    </location>
</feature>
<name>A0ABU6ZNG9_9FABA</name>
<dbReference type="InterPro" id="IPR043377">
    <property type="entry name" value="GSTT1/2/3"/>
</dbReference>
<dbReference type="PROSITE" id="PS51910">
    <property type="entry name" value="GH18_2"/>
    <property type="match status" value="1"/>
</dbReference>
<dbReference type="Pfam" id="PF00704">
    <property type="entry name" value="Glyco_hydro_18"/>
    <property type="match status" value="1"/>
</dbReference>